<dbReference type="CDD" id="cd04301">
    <property type="entry name" value="NAT_SF"/>
    <property type="match status" value="1"/>
</dbReference>
<accession>A0A1U9K6F5</accession>
<feature type="domain" description="CN hydrolase" evidence="1">
    <location>
        <begin position="228"/>
        <end position="483"/>
    </location>
</feature>
<evidence type="ECO:0000313" key="4">
    <source>
        <dbReference type="Proteomes" id="UP000188603"/>
    </source>
</evidence>
<dbReference type="PROSITE" id="PS51186">
    <property type="entry name" value="GNAT"/>
    <property type="match status" value="1"/>
</dbReference>
<reference evidence="3 4" key="1">
    <citation type="journal article" date="2015" name="Int. J. Syst. Evol. Microbiol.">
        <title>Novibacillus thermophilus gen. nov., sp. nov., a Gram-staining-negative and moderately thermophilic member of the family Thermoactinomycetaceae.</title>
        <authorList>
            <person name="Yang G."/>
            <person name="Chen J."/>
            <person name="Zhou S."/>
        </authorList>
    </citation>
    <scope>NUCLEOTIDE SEQUENCE [LARGE SCALE GENOMIC DNA]</scope>
    <source>
        <strain evidence="3 4">SG-1</strain>
    </source>
</reference>
<dbReference type="Pfam" id="PF00583">
    <property type="entry name" value="Acetyltransf_1"/>
    <property type="match status" value="1"/>
</dbReference>
<dbReference type="Gene3D" id="3.40.630.30">
    <property type="match status" value="1"/>
</dbReference>
<dbReference type="Pfam" id="PF00795">
    <property type="entry name" value="CN_hydrolase"/>
    <property type="match status" value="1"/>
</dbReference>
<dbReference type="KEGG" id="ntr:B0W44_07270"/>
<evidence type="ECO:0000313" key="3">
    <source>
        <dbReference type="EMBL" id="AQS55611.1"/>
    </source>
</evidence>
<dbReference type="InterPro" id="IPR000182">
    <property type="entry name" value="GNAT_dom"/>
</dbReference>
<gene>
    <name evidence="3" type="ORF">B0W44_07270</name>
</gene>
<dbReference type="PROSITE" id="PS50263">
    <property type="entry name" value="CN_HYDROLASE"/>
    <property type="match status" value="1"/>
</dbReference>
<feature type="domain" description="N-acetyltransferase" evidence="2">
    <location>
        <begin position="13"/>
        <end position="212"/>
    </location>
</feature>
<keyword evidence="4" id="KW-1185">Reference proteome</keyword>
<dbReference type="EMBL" id="CP019699">
    <property type="protein sequence ID" value="AQS55611.1"/>
    <property type="molecule type" value="Genomic_DNA"/>
</dbReference>
<proteinExistence type="predicted"/>
<dbReference type="PANTHER" id="PTHR23088:SF50">
    <property type="entry name" value="HYDROLASE YHCX"/>
    <property type="match status" value="1"/>
</dbReference>
<dbReference type="PANTHER" id="PTHR23088">
    <property type="entry name" value="NITRILASE-RELATED"/>
    <property type="match status" value="1"/>
</dbReference>
<dbReference type="SUPFAM" id="SSF56317">
    <property type="entry name" value="Carbon-nitrogen hydrolase"/>
    <property type="match status" value="1"/>
</dbReference>
<dbReference type="InterPro" id="IPR016181">
    <property type="entry name" value="Acyl_CoA_acyltransferase"/>
</dbReference>
<name>A0A1U9K6F5_9BACL</name>
<dbReference type="AlphaFoldDB" id="A0A1U9K6F5"/>
<organism evidence="3 4">
    <name type="scientific">Novibacillus thermophilus</name>
    <dbReference type="NCBI Taxonomy" id="1471761"/>
    <lineage>
        <taxon>Bacteria</taxon>
        <taxon>Bacillati</taxon>
        <taxon>Bacillota</taxon>
        <taxon>Bacilli</taxon>
        <taxon>Bacillales</taxon>
        <taxon>Thermoactinomycetaceae</taxon>
        <taxon>Novibacillus</taxon>
    </lineage>
</organism>
<dbReference type="Proteomes" id="UP000188603">
    <property type="component" value="Chromosome"/>
</dbReference>
<evidence type="ECO:0000259" key="1">
    <source>
        <dbReference type="PROSITE" id="PS50263"/>
    </source>
</evidence>
<keyword evidence="3" id="KW-0378">Hydrolase</keyword>
<evidence type="ECO:0000259" key="2">
    <source>
        <dbReference type="PROSITE" id="PS51186"/>
    </source>
</evidence>
<dbReference type="InterPro" id="IPR003010">
    <property type="entry name" value="C-N_Hydrolase"/>
</dbReference>
<protein>
    <submittedName>
        <fullName evidence="3">Carbon-nitrogen hydrolase</fullName>
    </submittedName>
</protein>
<dbReference type="CDD" id="cd07574">
    <property type="entry name" value="nitrilase_Rim1_like"/>
    <property type="match status" value="1"/>
</dbReference>
<dbReference type="GO" id="GO:0016787">
    <property type="term" value="F:hydrolase activity"/>
    <property type="evidence" value="ECO:0007669"/>
    <property type="project" value="UniProtKB-KW"/>
</dbReference>
<sequence length="518" mass="59476">MSKVEVAKFEKKITVRQMRKEDIDEIVELANLSFGIPGVAFEREHYESHIRIFPEGQFCVEYDGKIVGSCSSLIVNFDEYGEEHTFDEICGNGYIENHNPNGENLYGIDVVVHPDYQGLKIGRRLYEARRKLCRQLNLKSILFGGRMPNYHKYADKLTPQEYVEQVLKRNIYDPVITFQTMNGFVVRGILPNYLPHDKESLKYATLMEWRNEEYRPDLSLDYRRSLPVRIASVQFRLKQITSFDDFAAQCEYFVRSASNVRADFIVFPEAMTLQLLSLENEKVPSRQVRKLTRYTENYVQLFSEMAVKYDINIVGGTHFVEENGSLYNVAFLFQRDGTIDKQYKLHIPWNERKWWGVQPGDGLRVFETDCGKVAILIGYDIQFPELGRMAAEQGANILFTPFSAEDEQGYMRVRYCALARSVENELFTVVAGTVGHLSHVPQTPTQFGLSAVFSPCDYAFAGNGVIAEGQPNSEAMVVGDIDLERLCRNRETGSVTPLKDRRPHIYRLDETEKSGVVQ</sequence>
<dbReference type="InterPro" id="IPR036526">
    <property type="entry name" value="C-N_Hydrolase_sf"/>
</dbReference>
<dbReference type="SUPFAM" id="SSF55729">
    <property type="entry name" value="Acyl-CoA N-acyltransferases (Nat)"/>
    <property type="match status" value="1"/>
</dbReference>
<dbReference type="OrthoDB" id="9811121at2"/>
<dbReference type="Gene3D" id="3.60.110.10">
    <property type="entry name" value="Carbon-nitrogen hydrolase"/>
    <property type="match status" value="1"/>
</dbReference>
<dbReference type="RefSeq" id="WP_077719478.1">
    <property type="nucleotide sequence ID" value="NZ_CP019699.1"/>
</dbReference>
<dbReference type="GO" id="GO:0016747">
    <property type="term" value="F:acyltransferase activity, transferring groups other than amino-acyl groups"/>
    <property type="evidence" value="ECO:0007669"/>
    <property type="project" value="InterPro"/>
</dbReference>
<dbReference type="STRING" id="1471761.B0W44_07270"/>